<evidence type="ECO:0000259" key="4">
    <source>
        <dbReference type="PROSITE" id="PS50110"/>
    </source>
</evidence>
<name>A0A934V8A1_9PSEU</name>
<dbReference type="PROSITE" id="PS50110">
    <property type="entry name" value="RESPONSE_REGULATORY"/>
    <property type="match status" value="1"/>
</dbReference>
<dbReference type="InterPro" id="IPR016032">
    <property type="entry name" value="Sig_transdc_resp-reg_C-effctor"/>
</dbReference>
<dbReference type="Pfam" id="PF00072">
    <property type="entry name" value="Response_reg"/>
    <property type="match status" value="1"/>
</dbReference>
<feature type="modified residue" description="4-aspartylphosphate" evidence="3">
    <location>
        <position position="62"/>
    </location>
</feature>
<dbReference type="EMBL" id="JAENJH010000007">
    <property type="protein sequence ID" value="MBK1787528.1"/>
    <property type="molecule type" value="Genomic_DNA"/>
</dbReference>
<accession>A0A934V8A1</accession>
<evidence type="ECO:0000313" key="5">
    <source>
        <dbReference type="EMBL" id="MBK1787528.1"/>
    </source>
</evidence>
<dbReference type="Gene3D" id="1.10.10.10">
    <property type="entry name" value="Winged helix-like DNA-binding domain superfamily/Winged helix DNA-binding domain"/>
    <property type="match status" value="1"/>
</dbReference>
<organism evidence="5 6">
    <name type="scientific">Prauserella cavernicola</name>
    <dbReference type="NCBI Taxonomy" id="2800127"/>
    <lineage>
        <taxon>Bacteria</taxon>
        <taxon>Bacillati</taxon>
        <taxon>Actinomycetota</taxon>
        <taxon>Actinomycetes</taxon>
        <taxon>Pseudonocardiales</taxon>
        <taxon>Pseudonocardiaceae</taxon>
        <taxon>Prauserella</taxon>
    </lineage>
</organism>
<evidence type="ECO:0000313" key="6">
    <source>
        <dbReference type="Proteomes" id="UP000635245"/>
    </source>
</evidence>
<comment type="caution">
    <text evidence="5">The sequence shown here is derived from an EMBL/GenBank/DDBJ whole genome shotgun (WGS) entry which is preliminary data.</text>
</comment>
<dbReference type="PANTHER" id="PTHR43214">
    <property type="entry name" value="TWO-COMPONENT RESPONSE REGULATOR"/>
    <property type="match status" value="1"/>
</dbReference>
<dbReference type="Gene3D" id="3.40.50.2300">
    <property type="match status" value="1"/>
</dbReference>
<dbReference type="InterPro" id="IPR036388">
    <property type="entry name" value="WH-like_DNA-bd_sf"/>
</dbReference>
<dbReference type="GO" id="GO:0003677">
    <property type="term" value="F:DNA binding"/>
    <property type="evidence" value="ECO:0007669"/>
    <property type="project" value="UniProtKB-KW"/>
</dbReference>
<keyword evidence="1 3" id="KW-0597">Phosphoprotein</keyword>
<dbReference type="AlphaFoldDB" id="A0A934V8A1"/>
<gene>
    <name evidence="5" type="ORF">JHE00_24650</name>
</gene>
<dbReference type="CDD" id="cd17535">
    <property type="entry name" value="REC_NarL-like"/>
    <property type="match status" value="1"/>
</dbReference>
<dbReference type="GO" id="GO:0006355">
    <property type="term" value="P:regulation of DNA-templated transcription"/>
    <property type="evidence" value="ECO:0007669"/>
    <property type="project" value="InterPro"/>
</dbReference>
<reference evidence="5" key="1">
    <citation type="submission" date="2020-12" db="EMBL/GenBank/DDBJ databases">
        <title>Prauserella sp. ASG 168, a novel actinomycete isolated from cave rock.</title>
        <authorList>
            <person name="Suriyachadkun C."/>
        </authorList>
    </citation>
    <scope>NUCLEOTIDE SEQUENCE</scope>
    <source>
        <strain evidence="5">ASG 168</strain>
    </source>
</reference>
<feature type="domain" description="Response regulatory" evidence="4">
    <location>
        <begin position="11"/>
        <end position="126"/>
    </location>
</feature>
<dbReference type="RefSeq" id="WP_200322241.1">
    <property type="nucleotide sequence ID" value="NZ_JAENJH010000007.1"/>
</dbReference>
<proteinExistence type="predicted"/>
<sequence>MAPRTDPADLTAVVVDDHPAVRAGVAYWLSAGVPPVTMVAEGEDVRVAWLGEGAEADVVVLDLNLGGPVPALGDLRRLVEAGRRVVVYSMRADDGIALQCLDLGALSYLTKAESASHLVEAVHAAAWDKPYTPPSLAGALAGDRSERRPTLSSRETEVLVEWFQSESKEFVAHRLGIAASTVNSHLERIRIKYAQTGREASTKAALVARAIQDGLIGVDDL</sequence>
<dbReference type="InterPro" id="IPR000792">
    <property type="entry name" value="Tscrpt_reg_LuxR_C"/>
</dbReference>
<protein>
    <submittedName>
        <fullName evidence="5">Response regulator transcription factor</fullName>
    </submittedName>
</protein>
<dbReference type="InterPro" id="IPR001789">
    <property type="entry name" value="Sig_transdc_resp-reg_receiver"/>
</dbReference>
<dbReference type="InterPro" id="IPR011006">
    <property type="entry name" value="CheY-like_superfamily"/>
</dbReference>
<dbReference type="SMART" id="SM00448">
    <property type="entry name" value="REC"/>
    <property type="match status" value="1"/>
</dbReference>
<keyword evidence="2" id="KW-0238">DNA-binding</keyword>
<evidence type="ECO:0000256" key="3">
    <source>
        <dbReference type="PROSITE-ProRule" id="PRU00169"/>
    </source>
</evidence>
<evidence type="ECO:0000256" key="1">
    <source>
        <dbReference type="ARBA" id="ARBA00022553"/>
    </source>
</evidence>
<dbReference type="InterPro" id="IPR039420">
    <property type="entry name" value="WalR-like"/>
</dbReference>
<dbReference type="SUPFAM" id="SSF52172">
    <property type="entry name" value="CheY-like"/>
    <property type="match status" value="1"/>
</dbReference>
<dbReference type="GO" id="GO:0000160">
    <property type="term" value="P:phosphorelay signal transduction system"/>
    <property type="evidence" value="ECO:0007669"/>
    <property type="project" value="InterPro"/>
</dbReference>
<dbReference type="Proteomes" id="UP000635245">
    <property type="component" value="Unassembled WGS sequence"/>
</dbReference>
<dbReference type="SUPFAM" id="SSF46894">
    <property type="entry name" value="C-terminal effector domain of the bipartite response regulators"/>
    <property type="match status" value="1"/>
</dbReference>
<dbReference type="Pfam" id="PF00196">
    <property type="entry name" value="GerE"/>
    <property type="match status" value="1"/>
</dbReference>
<dbReference type="PANTHER" id="PTHR43214:SF43">
    <property type="entry name" value="TWO-COMPONENT RESPONSE REGULATOR"/>
    <property type="match status" value="1"/>
</dbReference>
<keyword evidence="6" id="KW-1185">Reference proteome</keyword>
<evidence type="ECO:0000256" key="2">
    <source>
        <dbReference type="ARBA" id="ARBA00023125"/>
    </source>
</evidence>
<dbReference type="InterPro" id="IPR058245">
    <property type="entry name" value="NreC/VraR/RcsB-like_REC"/>
</dbReference>